<name>T1H1F5_MEGSC</name>
<accession>T1H1F5</accession>
<dbReference type="AlphaFoldDB" id="T1H1F5"/>
<keyword evidence="2" id="KW-1185">Reference proteome</keyword>
<evidence type="ECO:0000313" key="1">
    <source>
        <dbReference type="EnsemblMetazoa" id="MESCA010014-PA"/>
    </source>
</evidence>
<protein>
    <submittedName>
        <fullName evidence="1">Uncharacterized protein</fullName>
    </submittedName>
</protein>
<reference evidence="1" key="2">
    <citation type="submission" date="2015-06" db="UniProtKB">
        <authorList>
            <consortium name="EnsemblMetazoa"/>
        </authorList>
    </citation>
    <scope>IDENTIFICATION</scope>
</reference>
<dbReference type="EMBL" id="CAQQ02388376">
    <property type="status" value="NOT_ANNOTATED_CDS"/>
    <property type="molecule type" value="Genomic_DNA"/>
</dbReference>
<reference evidence="2" key="1">
    <citation type="submission" date="2013-02" db="EMBL/GenBank/DDBJ databases">
        <authorList>
            <person name="Hughes D."/>
        </authorList>
    </citation>
    <scope>NUCLEOTIDE SEQUENCE</scope>
    <source>
        <strain>Durham</strain>
        <strain evidence="2">NC isolate 2 -- Noor lab</strain>
    </source>
</reference>
<dbReference type="EMBL" id="CAQQ02388374">
    <property type="status" value="NOT_ANNOTATED_CDS"/>
    <property type="molecule type" value="Genomic_DNA"/>
</dbReference>
<dbReference type="Proteomes" id="UP000015102">
    <property type="component" value="Unassembled WGS sequence"/>
</dbReference>
<organism evidence="1 2">
    <name type="scientific">Megaselia scalaris</name>
    <name type="common">Humpbacked fly</name>
    <name type="synonym">Phora scalaris</name>
    <dbReference type="NCBI Taxonomy" id="36166"/>
    <lineage>
        <taxon>Eukaryota</taxon>
        <taxon>Metazoa</taxon>
        <taxon>Ecdysozoa</taxon>
        <taxon>Arthropoda</taxon>
        <taxon>Hexapoda</taxon>
        <taxon>Insecta</taxon>
        <taxon>Pterygota</taxon>
        <taxon>Neoptera</taxon>
        <taxon>Endopterygota</taxon>
        <taxon>Diptera</taxon>
        <taxon>Brachycera</taxon>
        <taxon>Muscomorpha</taxon>
        <taxon>Platypezoidea</taxon>
        <taxon>Phoridae</taxon>
        <taxon>Megaseliini</taxon>
        <taxon>Megaselia</taxon>
    </lineage>
</organism>
<dbReference type="EMBL" id="CAQQ02388375">
    <property type="status" value="NOT_ANNOTATED_CDS"/>
    <property type="molecule type" value="Genomic_DNA"/>
</dbReference>
<proteinExistence type="predicted"/>
<dbReference type="HOGENOM" id="CLU_2796863_0_0_1"/>
<dbReference type="EnsemblMetazoa" id="MESCA010014-RA">
    <property type="protein sequence ID" value="MESCA010014-PA"/>
    <property type="gene ID" value="MESCA010014"/>
</dbReference>
<sequence length="68" mass="7815">MLVHMAYRLNFSRPQAPGMGTVCNFRNLQVIIILDEMPNSLISLKFLFSYIVRLPKVQNNLHGDHCKA</sequence>
<evidence type="ECO:0000313" key="2">
    <source>
        <dbReference type="Proteomes" id="UP000015102"/>
    </source>
</evidence>